<feature type="signal peptide" evidence="1">
    <location>
        <begin position="1"/>
        <end position="18"/>
    </location>
</feature>
<dbReference type="InterPro" id="IPR039366">
    <property type="entry name" value="Pilotin"/>
</dbReference>
<feature type="chain" id="PRO_5013783424" description="Lipo-like protein" evidence="1">
    <location>
        <begin position="19"/>
        <end position="138"/>
    </location>
</feature>
<dbReference type="PANTHER" id="PTHR38013">
    <property type="entry name" value="GLYCOPROTEIN/POLYSACCHARIDE METABOLISM"/>
    <property type="match status" value="1"/>
</dbReference>
<organism evidence="2 3">
    <name type="scientific">Caulobacter mirabilis</name>
    <dbReference type="NCBI Taxonomy" id="69666"/>
    <lineage>
        <taxon>Bacteria</taxon>
        <taxon>Pseudomonadati</taxon>
        <taxon>Pseudomonadota</taxon>
        <taxon>Alphaproteobacteria</taxon>
        <taxon>Caulobacterales</taxon>
        <taxon>Caulobacteraceae</taxon>
        <taxon>Caulobacter</taxon>
    </lineage>
</organism>
<evidence type="ECO:0008006" key="4">
    <source>
        <dbReference type="Google" id="ProtNLM"/>
    </source>
</evidence>
<dbReference type="PANTHER" id="PTHR38013:SF1">
    <property type="entry name" value="GLYCOPROTEIN_POLYSACCHARIDE METABOLISM"/>
    <property type="match status" value="1"/>
</dbReference>
<proteinExistence type="predicted"/>
<reference evidence="2 3" key="1">
    <citation type="submission" date="2017-10" db="EMBL/GenBank/DDBJ databases">
        <title>Genome sequence of Caulobacter mirabilis FWC38.</title>
        <authorList>
            <person name="Fiebig A."/>
            <person name="Crosson S."/>
        </authorList>
    </citation>
    <scope>NUCLEOTIDE SEQUENCE [LARGE SCALE GENOMIC DNA]</scope>
    <source>
        <strain evidence="2 3">FWC 38</strain>
    </source>
</reference>
<sequence length="138" mass="14819">MIRTTIAIALAASVSACAASPESKPKPTSPAVAEVTGTLIWRERILLPPSKVTIQLLDVSLMDAPSKVIAEQVVEGVRSPPVAFKLAFDPKKIEPHARYTVSARVETDGQLRFITDTHNPVITNGVKNLEIVAVGVQR</sequence>
<dbReference type="Proteomes" id="UP000228945">
    <property type="component" value="Chromosome"/>
</dbReference>
<dbReference type="KEGG" id="cmb:CSW64_16820"/>
<gene>
    <name evidence="2" type="ORF">CSW64_16820</name>
</gene>
<dbReference type="RefSeq" id="WP_099623183.1">
    <property type="nucleotide sequence ID" value="NZ_CP024201.1"/>
</dbReference>
<protein>
    <recommendedName>
        <fullName evidence="4">Lipo-like protein</fullName>
    </recommendedName>
</protein>
<accession>A0A2D2B111</accession>
<dbReference type="Pfam" id="PF09619">
    <property type="entry name" value="YscW"/>
    <property type="match status" value="1"/>
</dbReference>
<dbReference type="PROSITE" id="PS51257">
    <property type="entry name" value="PROKAR_LIPOPROTEIN"/>
    <property type="match status" value="1"/>
</dbReference>
<evidence type="ECO:0000313" key="3">
    <source>
        <dbReference type="Proteomes" id="UP000228945"/>
    </source>
</evidence>
<dbReference type="OrthoDB" id="9809132at2"/>
<evidence type="ECO:0000256" key="1">
    <source>
        <dbReference type="SAM" id="SignalP"/>
    </source>
</evidence>
<dbReference type="AlphaFoldDB" id="A0A2D2B111"/>
<evidence type="ECO:0000313" key="2">
    <source>
        <dbReference type="EMBL" id="ATQ43935.1"/>
    </source>
</evidence>
<name>A0A2D2B111_9CAUL</name>
<keyword evidence="3" id="KW-1185">Reference proteome</keyword>
<dbReference type="InterPro" id="IPR053196">
    <property type="entry name" value="Lipoprotein_YbaY-like"/>
</dbReference>
<keyword evidence="1" id="KW-0732">Signal</keyword>
<dbReference type="EMBL" id="CP024201">
    <property type="protein sequence ID" value="ATQ43935.1"/>
    <property type="molecule type" value="Genomic_DNA"/>
</dbReference>